<dbReference type="AlphaFoldDB" id="A0A2A4HND6"/>
<keyword evidence="4" id="KW-0472">Membrane</keyword>
<dbReference type="GO" id="GO:0016020">
    <property type="term" value="C:membrane"/>
    <property type="evidence" value="ECO:0007669"/>
    <property type="project" value="UniProtKB-SubCell"/>
</dbReference>
<evidence type="ECO:0000256" key="7">
    <source>
        <dbReference type="SAM" id="SignalP"/>
    </source>
</evidence>
<evidence type="ECO:0000256" key="1">
    <source>
        <dbReference type="ARBA" id="ARBA00004635"/>
    </source>
</evidence>
<dbReference type="RefSeq" id="WP_096651581.1">
    <property type="nucleotide sequence ID" value="NZ_NWUX01000008.1"/>
</dbReference>
<dbReference type="Gene3D" id="3.40.190.10">
    <property type="entry name" value="Periplasmic binding protein-like II"/>
    <property type="match status" value="2"/>
</dbReference>
<keyword evidence="5" id="KW-0564">Palmitate</keyword>
<evidence type="ECO:0000256" key="3">
    <source>
        <dbReference type="ARBA" id="ARBA00022729"/>
    </source>
</evidence>
<organism evidence="8 9">
    <name type="scientific">Vreelandella nigrificans</name>
    <dbReference type="NCBI Taxonomy" id="2042704"/>
    <lineage>
        <taxon>Bacteria</taxon>
        <taxon>Pseudomonadati</taxon>
        <taxon>Pseudomonadota</taxon>
        <taxon>Gammaproteobacteria</taxon>
        <taxon>Oceanospirillales</taxon>
        <taxon>Halomonadaceae</taxon>
        <taxon>Vreelandella</taxon>
    </lineage>
</organism>
<evidence type="ECO:0000256" key="2">
    <source>
        <dbReference type="ARBA" id="ARBA00008973"/>
    </source>
</evidence>
<evidence type="ECO:0000313" key="8">
    <source>
        <dbReference type="EMBL" id="PCF95564.1"/>
    </source>
</evidence>
<evidence type="ECO:0000256" key="4">
    <source>
        <dbReference type="ARBA" id="ARBA00023136"/>
    </source>
</evidence>
<feature type="chain" id="PRO_5012517299" evidence="7">
    <location>
        <begin position="36"/>
        <end position="288"/>
    </location>
</feature>
<comment type="subcellular location">
    <subcellularLocation>
        <location evidence="1">Membrane</location>
        <topology evidence="1">Lipid-anchor</topology>
    </subcellularLocation>
</comment>
<comment type="similarity">
    <text evidence="2">Belongs to the NlpA lipoprotein family.</text>
</comment>
<dbReference type="SUPFAM" id="SSF53850">
    <property type="entry name" value="Periplasmic binding protein-like II"/>
    <property type="match status" value="1"/>
</dbReference>
<dbReference type="Pfam" id="PF03180">
    <property type="entry name" value="Lipoprotein_9"/>
    <property type="match status" value="1"/>
</dbReference>
<name>A0A2A4HND6_9GAMM</name>
<reference evidence="9" key="1">
    <citation type="submission" date="2017-09" db="EMBL/GenBank/DDBJ databases">
        <authorList>
            <person name="Cho G.-S."/>
            <person name="Oguntoyinbo F.A."/>
            <person name="Cnockaert M."/>
            <person name="Kabisch J."/>
            <person name="Neve H."/>
            <person name="Bockelmann W."/>
            <person name="Wenning M."/>
            <person name="Franz C.M."/>
            <person name="Vandamme P."/>
        </authorList>
    </citation>
    <scope>NUCLEOTIDE SEQUENCE [LARGE SCALE GENOMIC DNA]</scope>
    <source>
        <strain evidence="9">MBT G8648</strain>
    </source>
</reference>
<accession>A0A2A4HND6</accession>
<keyword evidence="3 7" id="KW-0732">Signal</keyword>
<proteinExistence type="inferred from homology"/>
<dbReference type="InterPro" id="IPR004872">
    <property type="entry name" value="Lipoprotein_NlpA"/>
</dbReference>
<comment type="caution">
    <text evidence="8">The sequence shown here is derived from an EMBL/GenBank/DDBJ whole genome shotgun (WGS) entry which is preliminary data.</text>
</comment>
<dbReference type="EMBL" id="NWUX01000008">
    <property type="protein sequence ID" value="PCF95564.1"/>
    <property type="molecule type" value="Genomic_DNA"/>
</dbReference>
<dbReference type="PANTHER" id="PTHR30429">
    <property type="entry name" value="D-METHIONINE-BINDING LIPOPROTEIN METQ"/>
    <property type="match status" value="1"/>
</dbReference>
<feature type="signal peptide" evidence="7">
    <location>
        <begin position="1"/>
        <end position="35"/>
    </location>
</feature>
<protein>
    <submittedName>
        <fullName evidence="8">Methionine ABC transporter substrate-binding protein</fullName>
    </submittedName>
</protein>
<keyword evidence="9" id="KW-1185">Reference proteome</keyword>
<keyword evidence="6" id="KW-0449">Lipoprotein</keyword>
<dbReference type="Proteomes" id="UP000218677">
    <property type="component" value="Unassembled WGS sequence"/>
</dbReference>
<evidence type="ECO:0000313" key="9">
    <source>
        <dbReference type="Proteomes" id="UP000218677"/>
    </source>
</evidence>
<dbReference type="OrthoDB" id="9812878at2"/>
<dbReference type="PANTHER" id="PTHR30429:SF1">
    <property type="entry name" value="D-METHIONINE-BINDING LIPOPROTEIN METQ-RELATED"/>
    <property type="match status" value="1"/>
</dbReference>
<evidence type="ECO:0000256" key="6">
    <source>
        <dbReference type="ARBA" id="ARBA00023288"/>
    </source>
</evidence>
<gene>
    <name evidence="8" type="ORF">CPA45_10935</name>
</gene>
<evidence type="ECO:0000256" key="5">
    <source>
        <dbReference type="ARBA" id="ARBA00023139"/>
    </source>
</evidence>
<sequence length="288" mass="31693">MRTHSLTGPLSFSRAKKYWLTSLLFPLAAASQVNADDVRIGVVSNGLIVDSVYVAADLAKEQGINVEVVEFSDWVLPNTAVLNKDIDINYFQHEPFLTNAEEERGFDLTPLAYGVEGLMGIYSKDFEKAEDIPAGSTIAVADDPVNQGRGLMLLEQAGLITLPEGIGYHASLYDIEDNPLDLSFVELPGPQLPRAFEDVAAILSYPHYIKSSGVTDPADALLFHIDDTHTFALRFVVHPDNEDAPAIHQFISIYHQAPEVKASLEEAFGDSSLYQLAWEDFPPLELSE</sequence>